<feature type="compositionally biased region" description="Polar residues" evidence="14">
    <location>
        <begin position="1"/>
        <end position="11"/>
    </location>
</feature>
<evidence type="ECO:0000256" key="1">
    <source>
        <dbReference type="ARBA" id="ARBA00004123"/>
    </source>
</evidence>
<keyword evidence="17" id="KW-1185">Reference proteome</keyword>
<evidence type="ECO:0000256" key="4">
    <source>
        <dbReference type="ARBA" id="ARBA00022692"/>
    </source>
</evidence>
<evidence type="ECO:0000256" key="14">
    <source>
        <dbReference type="SAM" id="MobiDB-lite"/>
    </source>
</evidence>
<evidence type="ECO:0000259" key="15">
    <source>
        <dbReference type="PROSITE" id="PS50217"/>
    </source>
</evidence>
<dbReference type="PANTHER" id="PTHR46164">
    <property type="entry name" value="ATF6, ISOFORM C"/>
    <property type="match status" value="1"/>
</dbReference>
<keyword evidence="12" id="KW-0539">Nucleus</keyword>
<reference evidence="16" key="1">
    <citation type="submission" date="2025-08" db="UniProtKB">
        <authorList>
            <consortium name="Ensembl"/>
        </authorList>
    </citation>
    <scope>IDENTIFICATION</scope>
</reference>
<keyword evidence="6" id="KW-1133">Transmembrane helix</keyword>
<keyword evidence="9" id="KW-0472">Membrane</keyword>
<feature type="domain" description="BZIP" evidence="15">
    <location>
        <begin position="256"/>
        <end position="319"/>
    </location>
</feature>
<dbReference type="AlphaFoldDB" id="A0AAY4CMS2"/>
<accession>A0AAY4CMS2</accession>
<dbReference type="GO" id="GO:0000978">
    <property type="term" value="F:RNA polymerase II cis-regulatory region sequence-specific DNA binding"/>
    <property type="evidence" value="ECO:0007669"/>
    <property type="project" value="TreeGrafter"/>
</dbReference>
<dbReference type="Proteomes" id="UP000694580">
    <property type="component" value="Unplaced"/>
</dbReference>
<dbReference type="PROSITE" id="PS50217">
    <property type="entry name" value="BZIP"/>
    <property type="match status" value="1"/>
</dbReference>
<evidence type="ECO:0000256" key="8">
    <source>
        <dbReference type="ARBA" id="ARBA00023125"/>
    </source>
</evidence>
<evidence type="ECO:0000256" key="2">
    <source>
        <dbReference type="ARBA" id="ARBA00004389"/>
    </source>
</evidence>
<dbReference type="GeneTree" id="ENSGT00940000159221"/>
<dbReference type="Ensembl" id="ENSDCDT00010042926.1">
    <property type="protein sequence ID" value="ENSDCDP00010034413.1"/>
    <property type="gene ID" value="ENSDCDG00010022201.1"/>
</dbReference>
<dbReference type="SMART" id="SM00338">
    <property type="entry name" value="BRLZ"/>
    <property type="match status" value="1"/>
</dbReference>
<keyword evidence="5" id="KW-0256">Endoplasmic reticulum</keyword>
<dbReference type="GO" id="GO:0005789">
    <property type="term" value="C:endoplasmic reticulum membrane"/>
    <property type="evidence" value="ECO:0007669"/>
    <property type="project" value="UniProtKB-SubCell"/>
</dbReference>
<reference evidence="16" key="2">
    <citation type="submission" date="2025-09" db="UniProtKB">
        <authorList>
            <consortium name="Ensembl"/>
        </authorList>
    </citation>
    <scope>IDENTIFICATION</scope>
</reference>
<keyword evidence="11" id="KW-0834">Unfolded protein response</keyword>
<dbReference type="InterPro" id="IPR004827">
    <property type="entry name" value="bZIP"/>
</dbReference>
<feature type="compositionally biased region" description="Polar residues" evidence="14">
    <location>
        <begin position="91"/>
        <end position="109"/>
    </location>
</feature>
<evidence type="ECO:0000256" key="12">
    <source>
        <dbReference type="ARBA" id="ARBA00023242"/>
    </source>
</evidence>
<proteinExistence type="inferred from homology"/>
<comment type="similarity">
    <text evidence="3">Belongs to the bZIP family. ATF subfamily.</text>
</comment>
<comment type="subcellular location">
    <subcellularLocation>
        <location evidence="2">Endoplasmic reticulum membrane</location>
        <topology evidence="2">Single-pass membrane protein</topology>
    </subcellularLocation>
    <subcellularLocation>
        <location evidence="1">Nucleus</location>
    </subcellularLocation>
</comment>
<evidence type="ECO:0000256" key="6">
    <source>
        <dbReference type="ARBA" id="ARBA00022989"/>
    </source>
</evidence>
<keyword evidence="8" id="KW-0238">DNA-binding</keyword>
<evidence type="ECO:0000256" key="7">
    <source>
        <dbReference type="ARBA" id="ARBA00023015"/>
    </source>
</evidence>
<keyword evidence="7" id="KW-0805">Transcription regulation</keyword>
<evidence type="ECO:0000256" key="10">
    <source>
        <dbReference type="ARBA" id="ARBA00023163"/>
    </source>
</evidence>
<dbReference type="InterPro" id="IPR046347">
    <property type="entry name" value="bZIP_sf"/>
</dbReference>
<keyword evidence="10" id="KW-0804">Transcription</keyword>
<dbReference type="SUPFAM" id="SSF57959">
    <property type="entry name" value="Leucine zipper domain"/>
    <property type="match status" value="1"/>
</dbReference>
<feature type="coiled-coil region" evidence="13">
    <location>
        <begin position="281"/>
        <end position="315"/>
    </location>
</feature>
<dbReference type="GO" id="GO:0030968">
    <property type="term" value="P:endoplasmic reticulum unfolded protein response"/>
    <property type="evidence" value="ECO:0007669"/>
    <property type="project" value="TreeGrafter"/>
</dbReference>
<gene>
    <name evidence="16" type="primary">ATF6</name>
</gene>
<dbReference type="FunFam" id="1.20.5.170:FF:000041">
    <property type="entry name" value="Cyclic AMP-dependent transcription factor ATF-6 beta"/>
    <property type="match status" value="1"/>
</dbReference>
<dbReference type="PANTHER" id="PTHR46164:SF1">
    <property type="entry name" value="CYCLIC AMP-DEPENDENT TRANSCRIPTION FACTOR ATF-6 ALPHA"/>
    <property type="match status" value="1"/>
</dbReference>
<feature type="region of interest" description="Disordered" evidence="14">
    <location>
        <begin position="82"/>
        <end position="113"/>
    </location>
</feature>
<dbReference type="Gene3D" id="1.20.5.170">
    <property type="match status" value="1"/>
</dbReference>
<evidence type="ECO:0000313" key="17">
    <source>
        <dbReference type="Proteomes" id="UP000694580"/>
    </source>
</evidence>
<evidence type="ECO:0000256" key="5">
    <source>
        <dbReference type="ARBA" id="ARBA00022824"/>
    </source>
</evidence>
<protein>
    <recommendedName>
        <fullName evidence="15">BZIP domain-containing protein</fullName>
    </recommendedName>
</protein>
<dbReference type="CDD" id="cd14700">
    <property type="entry name" value="bZIP_ATF6"/>
    <property type="match status" value="1"/>
</dbReference>
<keyword evidence="13" id="KW-0175">Coiled coil</keyword>
<evidence type="ECO:0000256" key="11">
    <source>
        <dbReference type="ARBA" id="ARBA00023230"/>
    </source>
</evidence>
<dbReference type="Pfam" id="PF00170">
    <property type="entry name" value="bZIP_1"/>
    <property type="match status" value="1"/>
</dbReference>
<evidence type="ECO:0000256" key="3">
    <source>
        <dbReference type="ARBA" id="ARBA00009050"/>
    </source>
</evidence>
<evidence type="ECO:0000256" key="13">
    <source>
        <dbReference type="SAM" id="Coils"/>
    </source>
</evidence>
<dbReference type="GO" id="GO:0000981">
    <property type="term" value="F:DNA-binding transcription factor activity, RNA polymerase II-specific"/>
    <property type="evidence" value="ECO:0007669"/>
    <property type="project" value="TreeGrafter"/>
</dbReference>
<feature type="region of interest" description="Disordered" evidence="14">
    <location>
        <begin position="1"/>
        <end position="22"/>
    </location>
</feature>
<keyword evidence="4" id="KW-0812">Transmembrane</keyword>
<evidence type="ECO:0000256" key="9">
    <source>
        <dbReference type="ARBA" id="ARBA00023136"/>
    </source>
</evidence>
<dbReference type="GO" id="GO:0005634">
    <property type="term" value="C:nucleus"/>
    <property type="evidence" value="ECO:0007669"/>
    <property type="project" value="UniProtKB-SubCell"/>
</dbReference>
<organism evidence="16 17">
    <name type="scientific">Denticeps clupeoides</name>
    <name type="common">denticle herring</name>
    <dbReference type="NCBI Taxonomy" id="299321"/>
    <lineage>
        <taxon>Eukaryota</taxon>
        <taxon>Metazoa</taxon>
        <taxon>Chordata</taxon>
        <taxon>Craniata</taxon>
        <taxon>Vertebrata</taxon>
        <taxon>Euteleostomi</taxon>
        <taxon>Actinopterygii</taxon>
        <taxon>Neopterygii</taxon>
        <taxon>Teleostei</taxon>
        <taxon>Clupei</taxon>
        <taxon>Clupeiformes</taxon>
        <taxon>Denticipitoidei</taxon>
        <taxon>Denticipitidae</taxon>
        <taxon>Denticeps</taxon>
    </lineage>
</organism>
<dbReference type="InterPro" id="IPR051882">
    <property type="entry name" value="ATF_bZIP_TF"/>
</dbReference>
<evidence type="ECO:0000313" key="16">
    <source>
        <dbReference type="Ensembl" id="ENSDCDP00010034413.1"/>
    </source>
</evidence>
<sequence length="593" mass="64261">GLRGSLSTSCPSPLPGSGHHLMSSSCDHQKDISLFDELDELGDAEELLKSLDAMGNPPHPSSALGRFIHPGGACNVVPPTDGDMAAGSLSPAHTLSSASSPASLETASPHTPPVSESFCGVFNGAAVASRVGKRTPNQEVVAKPTQPAKRPVRVTPKLSIQPKPVITALPLAPKTIIIQPIHRALPVKPPPITIHPAPPVVHPVLLPQPAQVLHIQTPPAVPAAPPVVTVTLQSPAGYGSDEDVSVKPASLAQTRASRLQQRMIKNRESASLSRRKKKEYLQMLETRLKVALSENAQLKNENGSLKKQLQGLISENTVLKATAPKRRAVCLMVLLVFLVFNIGPISLNSAPGATSLAAGRPAGRHLLGFSPEPETDPADTVPEEKALMVVKKSPFVFGPPPPCQPPVNRTKCIKMAHDLRGWVHRHEVERNKIQRMSNSHQRSRSIPVNTHTHTHAATSELQVYYAPHRTYSSFFDELNRRGDTFYVVSFRRDHLLLPATSHVKGRRPKMSLVLPALKINDSMIRDQDFEVMMQIDCEVMDTRILHIKSASIPPFLRVNQSHGDTVYNPTPTSSHAPPPVRVLMGSVPAGLHQ</sequence>
<name>A0AAY4CMS2_9TELE</name>